<evidence type="ECO:0000313" key="3">
    <source>
        <dbReference type="Proteomes" id="UP001199469"/>
    </source>
</evidence>
<dbReference type="SMART" id="SM00327">
    <property type="entry name" value="VWA"/>
    <property type="match status" value="1"/>
</dbReference>
<keyword evidence="3" id="KW-1185">Reference proteome</keyword>
<dbReference type="Proteomes" id="UP001199469">
    <property type="component" value="Unassembled WGS sequence"/>
</dbReference>
<feature type="domain" description="VWFA" evidence="1">
    <location>
        <begin position="9"/>
        <end position="208"/>
    </location>
</feature>
<organism evidence="2 3">
    <name type="scientific">Actinomycetospora endophytica</name>
    <dbReference type="NCBI Taxonomy" id="2291215"/>
    <lineage>
        <taxon>Bacteria</taxon>
        <taxon>Bacillati</taxon>
        <taxon>Actinomycetota</taxon>
        <taxon>Actinomycetes</taxon>
        <taxon>Pseudonocardiales</taxon>
        <taxon>Pseudonocardiaceae</taxon>
        <taxon>Actinomycetospora</taxon>
    </lineage>
</organism>
<dbReference type="SUPFAM" id="SSF53300">
    <property type="entry name" value="vWA-like"/>
    <property type="match status" value="1"/>
</dbReference>
<proteinExistence type="predicted"/>
<accession>A0ABS8P652</accession>
<sequence length="244" mass="25943">MSERGKLLPFYLVIDVSYSMDGPKLERANNILPAIVDTLAQNPIISDKVRFGMIDFSDDAQVRLPLCDPLDPHLVLPGLAPRGGTSYGAAFSMLRQAIAYDVAQLKADGFAVHRPAVFFISDGEPTDPERGWRSQFAALTHYDRASGQGFAMYPNVIPFGIDQANPRTLQTLIHPAAGSKPMRMFLADEGQDPAVAIKAIAEILISSVLASGGSLAGGGSGIVLPPEADLPGGIHSVAADEDFV</sequence>
<dbReference type="EMBL" id="JAJNDB010000001">
    <property type="protein sequence ID" value="MCD2193609.1"/>
    <property type="molecule type" value="Genomic_DNA"/>
</dbReference>
<comment type="caution">
    <text evidence="2">The sequence shown here is derived from an EMBL/GenBank/DDBJ whole genome shotgun (WGS) entry which is preliminary data.</text>
</comment>
<dbReference type="RefSeq" id="WP_230731914.1">
    <property type="nucleotide sequence ID" value="NZ_JAJNDB010000001.1"/>
</dbReference>
<reference evidence="2 3" key="1">
    <citation type="submission" date="2021-11" db="EMBL/GenBank/DDBJ databases">
        <title>Draft genome sequence of Actinomycetospora sp. SF1 isolated from the rhizosphere soil.</title>
        <authorList>
            <person name="Duangmal K."/>
            <person name="Chantavorakit T."/>
        </authorList>
    </citation>
    <scope>NUCLEOTIDE SEQUENCE [LARGE SCALE GENOMIC DNA]</scope>
    <source>
        <strain evidence="2 3">TBRC 5722</strain>
    </source>
</reference>
<name>A0ABS8P652_9PSEU</name>
<gene>
    <name evidence="2" type="ORF">LQ327_09470</name>
</gene>
<protein>
    <submittedName>
        <fullName evidence="2">VWA domain-containing protein</fullName>
    </submittedName>
</protein>
<evidence type="ECO:0000259" key="1">
    <source>
        <dbReference type="PROSITE" id="PS50234"/>
    </source>
</evidence>
<dbReference type="InterPro" id="IPR002035">
    <property type="entry name" value="VWF_A"/>
</dbReference>
<dbReference type="PROSITE" id="PS50234">
    <property type="entry name" value="VWFA"/>
    <property type="match status" value="1"/>
</dbReference>
<dbReference type="InterPro" id="IPR036465">
    <property type="entry name" value="vWFA_dom_sf"/>
</dbReference>
<evidence type="ECO:0000313" key="2">
    <source>
        <dbReference type="EMBL" id="MCD2193609.1"/>
    </source>
</evidence>
<dbReference type="Gene3D" id="3.40.50.410">
    <property type="entry name" value="von Willebrand factor, type A domain"/>
    <property type="match status" value="1"/>
</dbReference>
<dbReference type="Pfam" id="PF13519">
    <property type="entry name" value="VWA_2"/>
    <property type="match status" value="1"/>
</dbReference>